<gene>
    <name evidence="2" type="ORF">MGAL_10B047133</name>
</gene>
<reference evidence="2" key="1">
    <citation type="submission" date="2018-11" db="EMBL/GenBank/DDBJ databases">
        <authorList>
            <person name="Alioto T."/>
            <person name="Alioto T."/>
        </authorList>
    </citation>
    <scope>NUCLEOTIDE SEQUENCE</scope>
</reference>
<evidence type="ECO:0000256" key="1">
    <source>
        <dbReference type="SAM" id="SignalP"/>
    </source>
</evidence>
<dbReference type="Gene3D" id="3.40.50.1820">
    <property type="entry name" value="alpha/beta hydrolase"/>
    <property type="match status" value="1"/>
</dbReference>
<keyword evidence="3" id="KW-1185">Reference proteome</keyword>
<feature type="chain" id="PRO_5032701165" description="Autocrine proliferation repressor A-like" evidence="1">
    <location>
        <begin position="27"/>
        <end position="492"/>
    </location>
</feature>
<dbReference type="Proteomes" id="UP000596742">
    <property type="component" value="Unassembled WGS sequence"/>
</dbReference>
<dbReference type="PANTHER" id="PTHR31497">
    <property type="entry name" value="AUTOCRINE PROLIFERATION REPRESSOR PROTEIN A"/>
    <property type="match status" value="1"/>
</dbReference>
<evidence type="ECO:0008006" key="4">
    <source>
        <dbReference type="Google" id="ProtNLM"/>
    </source>
</evidence>
<evidence type="ECO:0000313" key="2">
    <source>
        <dbReference type="EMBL" id="VDI56880.1"/>
    </source>
</evidence>
<protein>
    <recommendedName>
        <fullName evidence="4">Autocrine proliferation repressor A-like</fullName>
    </recommendedName>
</protein>
<keyword evidence="1" id="KW-0732">Signal</keyword>
<dbReference type="AlphaFoldDB" id="A0A8B6G076"/>
<sequence>MNQTILTIHMEQAFIIWITALSFAVGSPLDDYVHTPDHHYNFSELNMKKGPGYTLYVYNMTSLKWKSEANSDHPIWWHYLEITIPDKIVHKDTALMLIDGGHNTPKWSPVDEAFVAMTTALAVSTGSVCADLKMIPNQPIMFKADPTKRHRTEDAIIAWTWRKFVENNGTDPEIIMQFPMTKAAVRGLDTIASVVKTKTGVNIDKFVVTGASKRGWITWLTGAVDKRVIAIAPIVMDLLNFVQNLHHHYRSLGGWTFEFKEYYKENFTGYLDNPLTQKMASYIDPLAYNDRYETVHKMIITSSGDEFFLTDDSHYYYNQLAGPKYLRIVPDAEHTLIGHLTDTMLSLRAFYLSILTNKDLPKMFWKREITSIGGRITLFTNMKPKTVKAKFAVTTDTKRRDFRLFVGEPGNPTHKYPHPVLWFSDKIKDFGNNTFVAEYDNPLDGRWLGFFIQVTFDGVDGSVEEYTTEAQIIPDVFPFPDCHGKECHGSLV</sequence>
<dbReference type="Pfam" id="PF10142">
    <property type="entry name" value="PhoPQ_related"/>
    <property type="match status" value="1"/>
</dbReference>
<accession>A0A8B6G076</accession>
<evidence type="ECO:0000313" key="3">
    <source>
        <dbReference type="Proteomes" id="UP000596742"/>
    </source>
</evidence>
<proteinExistence type="predicted"/>
<organism evidence="2 3">
    <name type="scientific">Mytilus galloprovincialis</name>
    <name type="common">Mediterranean mussel</name>
    <dbReference type="NCBI Taxonomy" id="29158"/>
    <lineage>
        <taxon>Eukaryota</taxon>
        <taxon>Metazoa</taxon>
        <taxon>Spiralia</taxon>
        <taxon>Lophotrochozoa</taxon>
        <taxon>Mollusca</taxon>
        <taxon>Bivalvia</taxon>
        <taxon>Autobranchia</taxon>
        <taxon>Pteriomorphia</taxon>
        <taxon>Mytilida</taxon>
        <taxon>Mytiloidea</taxon>
        <taxon>Mytilidae</taxon>
        <taxon>Mytilinae</taxon>
        <taxon>Mytilus</taxon>
    </lineage>
</organism>
<dbReference type="OrthoDB" id="2020799at2759"/>
<feature type="signal peptide" evidence="1">
    <location>
        <begin position="1"/>
        <end position="26"/>
    </location>
</feature>
<dbReference type="InterPro" id="IPR009199">
    <property type="entry name" value="PhoPQ-act_pathogen-rel_PqaA"/>
</dbReference>
<dbReference type="SUPFAM" id="SSF53474">
    <property type="entry name" value="alpha/beta-Hydrolases"/>
    <property type="match status" value="1"/>
</dbReference>
<name>A0A8B6G076_MYTGA</name>
<dbReference type="InterPro" id="IPR029058">
    <property type="entry name" value="AB_hydrolase_fold"/>
</dbReference>
<dbReference type="PANTHER" id="PTHR31497:SF0">
    <property type="entry name" value="AUTOCRINE PROLIFERATION REPRESSOR PROTEIN A"/>
    <property type="match status" value="1"/>
</dbReference>
<comment type="caution">
    <text evidence="2">The sequence shown here is derived from an EMBL/GenBank/DDBJ whole genome shotgun (WGS) entry which is preliminary data.</text>
</comment>
<dbReference type="EMBL" id="UYJE01007676">
    <property type="protein sequence ID" value="VDI56880.1"/>
    <property type="molecule type" value="Genomic_DNA"/>
</dbReference>